<evidence type="ECO:0000256" key="10">
    <source>
        <dbReference type="ARBA" id="ARBA00023128"/>
    </source>
</evidence>
<keyword evidence="9" id="KW-0443">Lipid metabolism</keyword>
<dbReference type="EMBL" id="GG745347">
    <property type="protein sequence ID" value="KNE65563.1"/>
    <property type="molecule type" value="Genomic_DNA"/>
</dbReference>
<evidence type="ECO:0000256" key="11">
    <source>
        <dbReference type="ARBA" id="ARBA00023212"/>
    </source>
</evidence>
<dbReference type="STRING" id="578462.A0A0L0SSM7"/>
<dbReference type="GO" id="GO:0005739">
    <property type="term" value="C:mitochondrion"/>
    <property type="evidence" value="ECO:0007669"/>
    <property type="project" value="UniProtKB-SubCell"/>
</dbReference>
<dbReference type="OMA" id="WDAQRAN"/>
<dbReference type="SUPFAM" id="SSF54637">
    <property type="entry name" value="Thioesterase/thiol ester dehydrase-isomerase"/>
    <property type="match status" value="1"/>
</dbReference>
<dbReference type="GO" id="GO:0005819">
    <property type="term" value="C:spindle"/>
    <property type="evidence" value="ECO:0007669"/>
    <property type="project" value="UniProtKB-SubCell"/>
</dbReference>
<keyword evidence="10" id="KW-0496">Mitochondrion</keyword>
<keyword evidence="7" id="KW-0378">Hydrolase</keyword>
<dbReference type="Pfam" id="PF03061">
    <property type="entry name" value="4HBT"/>
    <property type="match status" value="1"/>
</dbReference>
<sequence length="159" mass="17090">MQAISRAAALRNARTVLSHCVKQNRFDTLILDKLSVDEIERPGVVKCTMAVERNHLNLTGTLHGGVSATLVDIVGSLAIAAAGLESTGVSTDIQVSYLAAPKLGEQLVIRGFADKVGKTLAFTRVEIATLRDGHDQETLAVRGSHTKFVRGIQRMANEK</sequence>
<evidence type="ECO:0000256" key="8">
    <source>
        <dbReference type="ARBA" id="ARBA00022990"/>
    </source>
</evidence>
<dbReference type="Proteomes" id="UP000054350">
    <property type="component" value="Unassembled WGS sequence"/>
</dbReference>
<comment type="catalytic activity">
    <reaction evidence="13">
        <text>a fatty acyl-CoA + H2O = a fatty acid + CoA + H(+)</text>
        <dbReference type="Rhea" id="RHEA:16781"/>
        <dbReference type="ChEBI" id="CHEBI:15377"/>
        <dbReference type="ChEBI" id="CHEBI:15378"/>
        <dbReference type="ChEBI" id="CHEBI:28868"/>
        <dbReference type="ChEBI" id="CHEBI:57287"/>
        <dbReference type="ChEBI" id="CHEBI:77636"/>
    </reaction>
    <physiologicalReaction direction="left-to-right" evidence="13">
        <dbReference type="Rhea" id="RHEA:16782"/>
    </physiologicalReaction>
</comment>
<evidence type="ECO:0000256" key="15">
    <source>
        <dbReference type="ARBA" id="ARBA00064709"/>
    </source>
</evidence>
<dbReference type="eggNOG" id="KOG3328">
    <property type="taxonomic scope" value="Eukaryota"/>
</dbReference>
<keyword evidence="12" id="KW-0539">Nucleus</keyword>
<evidence type="ECO:0000256" key="17">
    <source>
        <dbReference type="ARBA" id="ARBA00081533"/>
    </source>
</evidence>
<evidence type="ECO:0000256" key="18">
    <source>
        <dbReference type="ARBA" id="ARBA00083956"/>
    </source>
</evidence>
<evidence type="ECO:0000256" key="12">
    <source>
        <dbReference type="ARBA" id="ARBA00023242"/>
    </source>
</evidence>
<evidence type="ECO:0000256" key="5">
    <source>
        <dbReference type="ARBA" id="ARBA00008324"/>
    </source>
</evidence>
<evidence type="ECO:0000256" key="2">
    <source>
        <dbReference type="ARBA" id="ARBA00004173"/>
    </source>
</evidence>
<evidence type="ECO:0000256" key="3">
    <source>
        <dbReference type="ARBA" id="ARBA00004186"/>
    </source>
</evidence>
<dbReference type="NCBIfam" id="TIGR00369">
    <property type="entry name" value="unchar_dom_1"/>
    <property type="match status" value="1"/>
</dbReference>
<accession>A0A0L0SSM7</accession>
<dbReference type="InterPro" id="IPR029069">
    <property type="entry name" value="HotDog_dom_sf"/>
</dbReference>
<dbReference type="AlphaFoldDB" id="A0A0L0SSM7"/>
<dbReference type="InterPro" id="IPR006683">
    <property type="entry name" value="Thioestr_dom"/>
</dbReference>
<name>A0A0L0SSM7_ALLM3</name>
<comment type="function">
    <text evidence="14">Catalyzes the hydrolysis of acyl-CoAs into free fatty acids and coenzyme A (CoASH), regulating their respective intracellular levels. Has acyl-CoA thioesterase activity towards medium (C12) and long-chain (C18) fatty acyl-CoA substrates. Can also hydrolyze 3-hydroxyphenylacetyl-CoA and 3,4-dihydroxyphenylacetyl-CoA (in vitro). May play a role in controlling adaptive thermogenesis.</text>
</comment>
<keyword evidence="21" id="KW-1185">Reference proteome</keyword>
<dbReference type="PANTHER" id="PTHR21660:SF1">
    <property type="entry name" value="ACYL-COENZYME A THIOESTERASE 13"/>
    <property type="match status" value="1"/>
</dbReference>
<dbReference type="GO" id="GO:0005634">
    <property type="term" value="C:nucleus"/>
    <property type="evidence" value="ECO:0007669"/>
    <property type="project" value="UniProtKB-SubCell"/>
</dbReference>
<evidence type="ECO:0000313" key="21">
    <source>
        <dbReference type="Proteomes" id="UP000054350"/>
    </source>
</evidence>
<evidence type="ECO:0000256" key="7">
    <source>
        <dbReference type="ARBA" id="ARBA00022801"/>
    </source>
</evidence>
<dbReference type="CDD" id="cd03443">
    <property type="entry name" value="PaaI_thioesterase"/>
    <property type="match status" value="1"/>
</dbReference>
<reference evidence="21" key="2">
    <citation type="submission" date="2009-11" db="EMBL/GenBank/DDBJ databases">
        <title>The Genome Sequence of Allomyces macrogynus strain ATCC 38327.</title>
        <authorList>
            <consortium name="The Broad Institute Genome Sequencing Platform"/>
            <person name="Russ C."/>
            <person name="Cuomo C."/>
            <person name="Shea T."/>
            <person name="Young S.K."/>
            <person name="Zeng Q."/>
            <person name="Koehrsen M."/>
            <person name="Haas B."/>
            <person name="Borodovsky M."/>
            <person name="Guigo R."/>
            <person name="Alvarado L."/>
            <person name="Berlin A."/>
            <person name="Borenstein D."/>
            <person name="Chen Z."/>
            <person name="Engels R."/>
            <person name="Freedman E."/>
            <person name="Gellesch M."/>
            <person name="Goldberg J."/>
            <person name="Griggs A."/>
            <person name="Gujja S."/>
            <person name="Heiman D."/>
            <person name="Hepburn T."/>
            <person name="Howarth C."/>
            <person name="Jen D."/>
            <person name="Larson L."/>
            <person name="Lewis B."/>
            <person name="Mehta T."/>
            <person name="Park D."/>
            <person name="Pearson M."/>
            <person name="Roberts A."/>
            <person name="Saif S."/>
            <person name="Shenoy N."/>
            <person name="Sisk P."/>
            <person name="Stolte C."/>
            <person name="Sykes S."/>
            <person name="Walk T."/>
            <person name="White J."/>
            <person name="Yandava C."/>
            <person name="Burger G."/>
            <person name="Gray M.W."/>
            <person name="Holland P.W.H."/>
            <person name="King N."/>
            <person name="Lang F.B.F."/>
            <person name="Roger A.J."/>
            <person name="Ruiz-Trillo I."/>
            <person name="Lander E."/>
            <person name="Nusbaum C."/>
        </authorList>
    </citation>
    <scope>NUCLEOTIDE SEQUENCE [LARGE SCALE GENOMIC DNA]</scope>
    <source>
        <strain evidence="21">ATCC 38327</strain>
    </source>
</reference>
<dbReference type="GO" id="GO:0047617">
    <property type="term" value="F:fatty acyl-CoA hydrolase activity"/>
    <property type="evidence" value="ECO:0007669"/>
    <property type="project" value="InterPro"/>
</dbReference>
<evidence type="ECO:0000256" key="1">
    <source>
        <dbReference type="ARBA" id="ARBA00004123"/>
    </source>
</evidence>
<organism evidence="20 21">
    <name type="scientific">Allomyces macrogynus (strain ATCC 38327)</name>
    <name type="common">Allomyces javanicus var. macrogynus</name>
    <dbReference type="NCBI Taxonomy" id="578462"/>
    <lineage>
        <taxon>Eukaryota</taxon>
        <taxon>Fungi</taxon>
        <taxon>Fungi incertae sedis</taxon>
        <taxon>Blastocladiomycota</taxon>
        <taxon>Blastocladiomycetes</taxon>
        <taxon>Blastocladiales</taxon>
        <taxon>Blastocladiaceae</taxon>
        <taxon>Allomyces</taxon>
    </lineage>
</organism>
<dbReference type="GO" id="GO:0006629">
    <property type="term" value="P:lipid metabolic process"/>
    <property type="evidence" value="ECO:0007669"/>
    <property type="project" value="UniProtKB-KW"/>
</dbReference>
<dbReference type="PANTHER" id="PTHR21660">
    <property type="entry name" value="THIOESTERASE SUPERFAMILY MEMBER-RELATED"/>
    <property type="match status" value="1"/>
</dbReference>
<evidence type="ECO:0000256" key="16">
    <source>
        <dbReference type="ARBA" id="ARBA00067273"/>
    </source>
</evidence>
<keyword evidence="11" id="KW-0206">Cytoskeleton</keyword>
<dbReference type="Gene3D" id="3.10.129.10">
    <property type="entry name" value="Hotdog Thioesterase"/>
    <property type="match status" value="1"/>
</dbReference>
<keyword evidence="6" id="KW-0963">Cytoplasm</keyword>
<comment type="subunit">
    <text evidence="15">Homotetramer. Interacts with PCTP.</text>
</comment>
<dbReference type="VEuPathDB" id="FungiDB:AMAG_11176"/>
<dbReference type="InterPro" id="IPR003736">
    <property type="entry name" value="PAAI_dom"/>
</dbReference>
<dbReference type="InterPro" id="IPR039298">
    <property type="entry name" value="ACOT13"/>
</dbReference>
<gene>
    <name evidence="20" type="ORF">AMAG_11176</name>
</gene>
<comment type="subcellular location">
    <subcellularLocation>
        <location evidence="3">Cytoplasm</location>
        <location evidence="3">Cytoskeleton</location>
        <location evidence="3">Spindle</location>
    </subcellularLocation>
    <subcellularLocation>
        <location evidence="4">Cytoplasm</location>
        <location evidence="4">Cytosol</location>
    </subcellularLocation>
    <subcellularLocation>
        <location evidence="2">Mitochondrion</location>
    </subcellularLocation>
    <subcellularLocation>
        <location evidence="1">Nucleus</location>
    </subcellularLocation>
</comment>
<protein>
    <recommendedName>
        <fullName evidence="16">Acyl-coenzyme A thioesterase 13</fullName>
    </recommendedName>
    <alternativeName>
        <fullName evidence="17">Hotdog-fold thioesterase superfamily member 2</fullName>
    </alternativeName>
    <alternativeName>
        <fullName evidence="18">Thioesterase superfamily member 2</fullName>
    </alternativeName>
</protein>
<evidence type="ECO:0000256" key="13">
    <source>
        <dbReference type="ARBA" id="ARBA00052976"/>
    </source>
</evidence>
<keyword evidence="8" id="KW-0007">Acetylation</keyword>
<evidence type="ECO:0000256" key="4">
    <source>
        <dbReference type="ARBA" id="ARBA00004514"/>
    </source>
</evidence>
<dbReference type="OrthoDB" id="46529at2759"/>
<feature type="domain" description="Thioesterase" evidence="19">
    <location>
        <begin position="60"/>
        <end position="128"/>
    </location>
</feature>
<evidence type="ECO:0000256" key="6">
    <source>
        <dbReference type="ARBA" id="ARBA00022490"/>
    </source>
</evidence>
<evidence type="ECO:0000256" key="14">
    <source>
        <dbReference type="ARBA" id="ARBA00058205"/>
    </source>
</evidence>
<dbReference type="FunFam" id="3.10.129.10:FF:000021">
    <property type="entry name" value="Acyl-coenzyme A thioesterase 13"/>
    <property type="match status" value="1"/>
</dbReference>
<proteinExistence type="inferred from homology"/>
<evidence type="ECO:0000256" key="9">
    <source>
        <dbReference type="ARBA" id="ARBA00023098"/>
    </source>
</evidence>
<dbReference type="GO" id="GO:0005829">
    <property type="term" value="C:cytosol"/>
    <property type="evidence" value="ECO:0007669"/>
    <property type="project" value="UniProtKB-SubCell"/>
</dbReference>
<comment type="similarity">
    <text evidence="5">Belongs to the thioesterase PaaI family.</text>
</comment>
<evidence type="ECO:0000313" key="20">
    <source>
        <dbReference type="EMBL" id="KNE65563.1"/>
    </source>
</evidence>
<reference evidence="20 21" key="1">
    <citation type="submission" date="2009-11" db="EMBL/GenBank/DDBJ databases">
        <title>Annotation of Allomyces macrogynus ATCC 38327.</title>
        <authorList>
            <consortium name="The Broad Institute Genome Sequencing Platform"/>
            <person name="Russ C."/>
            <person name="Cuomo C."/>
            <person name="Burger G."/>
            <person name="Gray M.W."/>
            <person name="Holland P.W.H."/>
            <person name="King N."/>
            <person name="Lang F.B.F."/>
            <person name="Roger A.J."/>
            <person name="Ruiz-Trillo I."/>
            <person name="Young S.K."/>
            <person name="Zeng Q."/>
            <person name="Gargeya S."/>
            <person name="Fitzgerald M."/>
            <person name="Haas B."/>
            <person name="Abouelleil A."/>
            <person name="Alvarado L."/>
            <person name="Arachchi H.M."/>
            <person name="Berlin A."/>
            <person name="Chapman S.B."/>
            <person name="Gearin G."/>
            <person name="Goldberg J."/>
            <person name="Griggs A."/>
            <person name="Gujja S."/>
            <person name="Hansen M."/>
            <person name="Heiman D."/>
            <person name="Howarth C."/>
            <person name="Larimer J."/>
            <person name="Lui A."/>
            <person name="MacDonald P.J.P."/>
            <person name="McCowen C."/>
            <person name="Montmayeur A."/>
            <person name="Murphy C."/>
            <person name="Neiman D."/>
            <person name="Pearson M."/>
            <person name="Priest M."/>
            <person name="Roberts A."/>
            <person name="Saif S."/>
            <person name="Shea T."/>
            <person name="Sisk P."/>
            <person name="Stolte C."/>
            <person name="Sykes S."/>
            <person name="Wortman J."/>
            <person name="Nusbaum C."/>
            <person name="Birren B."/>
        </authorList>
    </citation>
    <scope>NUCLEOTIDE SEQUENCE [LARGE SCALE GENOMIC DNA]</scope>
    <source>
        <strain evidence="20 21">ATCC 38327</strain>
    </source>
</reference>
<evidence type="ECO:0000259" key="19">
    <source>
        <dbReference type="Pfam" id="PF03061"/>
    </source>
</evidence>